<feature type="compositionally biased region" description="Acidic residues" evidence="1">
    <location>
        <begin position="979"/>
        <end position="999"/>
    </location>
</feature>
<evidence type="ECO:0000256" key="1">
    <source>
        <dbReference type="SAM" id="MobiDB-lite"/>
    </source>
</evidence>
<feature type="region of interest" description="Disordered" evidence="1">
    <location>
        <begin position="504"/>
        <end position="574"/>
    </location>
</feature>
<dbReference type="AlphaFoldDB" id="A0A1I8NJS2"/>
<name>A0A1I8NJS2_MUSDO</name>
<feature type="region of interest" description="Disordered" evidence="1">
    <location>
        <begin position="228"/>
        <end position="305"/>
    </location>
</feature>
<sequence length="1085" mass="119599">MVVIIQDTANRNVIIVSSHIYRNPIFDLIPKPLPGEDQTSYIKKFVNQIAALFAKANILQKYVLFKYVMEIYGQVLENEQAKWRPKIKPLPPPAQRKERPRIQAAINVSGDGEDGENARANVQSIEEVMPMPVGQGEVGGVASESVEEIRLDLSAVNNENVYLLPPDEGTTKEKDDMMTFNFVGKYLDNIDDHLGVRDFENFNVEMNNSSMTSYPTMSQHLSELNERNNQPSVMGQVPTTEQRRDSVYHTPKTRYHLRPRSSALLASLGPGDTTPPGQRRSAALRSSNSSETTPTQRPIHHQRRRRFLTEDEYSLCLPIRKRKIIAEARLPLPRNNVCHTVVSYYSMDFSLIREEFSHALHGRSFFARAENNRTTEPSLVIISPEEIRNPPPPPHEQPPAAIDQLQNSTLDQVRHIDFSHMMPGNLQGQHLLVPPPPQPHQETAVHQSNISAMDDVRQAPSNLGGDLSLPLRMTSQKQLAPENLPSSFAATAGEANNSLQIAAEDFGIPPPPQPRGDQVGDIEIPPPPPAIQEADELLQPPFPALDGTNTSAQPDDVLMPPPPPPPETSANASGLESSNLMNITEYNPLRPLPTPDSGAPGLNVSHYPRLHGEDEAAEPTPQGQLSASDSVLASAGLDKTLRNPLVEVARPTPDSGVPNISAGNLSKFKTPMLQGSADVPEGGATLSSADEDQFHSNLQRQREISMASTPIRRPSQDLSVSARPSLAKTIDIHSSNEESGSNNTTTTQLANMGPSSQVQQQNLQLGISQLPRITEEFAIRPSTFEQQIPIAATIPEMSQSTNQSSNAAGGDAGWYRDWLAILRDRQQNPNYTNTTLPQRKRRRRHPRIQRPRRLNVDEEEEEGPISNIPQNIDAPEIAGSGGNSLSKAAAVQAFFSAFIPETTASPPPQPPPAIVINGGRTNGGFTDEIPPASSPPSPLAASQESAYHRFVRENTNDLAMIWEHIRSCYALLGQRIPPTEEEDGEEEGGIDEEDEEDFEITTRRPQDEETFRKFDLQTLLSAPRKRLNVKLNIIQNLVRYNSFDFTKLPCIEDRISAAMGFAFVLELKAAGFVFLSSDGCTVALA</sequence>
<gene>
    <name evidence="2" type="primary">105262314</name>
</gene>
<feature type="region of interest" description="Disordered" evidence="1">
    <location>
        <begin position="731"/>
        <end position="760"/>
    </location>
</feature>
<dbReference type="EnsemblMetazoa" id="MDOA016294-RA">
    <property type="protein sequence ID" value="MDOA016294-PA"/>
    <property type="gene ID" value="MDOA016294"/>
</dbReference>
<reference evidence="2" key="1">
    <citation type="submission" date="2020-05" db="UniProtKB">
        <authorList>
            <consortium name="EnsemblMetazoa"/>
        </authorList>
    </citation>
    <scope>IDENTIFICATION</scope>
    <source>
        <strain evidence="2">Aabys</strain>
    </source>
</reference>
<organism evidence="2">
    <name type="scientific">Musca domestica</name>
    <name type="common">House fly</name>
    <dbReference type="NCBI Taxonomy" id="7370"/>
    <lineage>
        <taxon>Eukaryota</taxon>
        <taxon>Metazoa</taxon>
        <taxon>Ecdysozoa</taxon>
        <taxon>Arthropoda</taxon>
        <taxon>Hexapoda</taxon>
        <taxon>Insecta</taxon>
        <taxon>Pterygota</taxon>
        <taxon>Neoptera</taxon>
        <taxon>Endopterygota</taxon>
        <taxon>Diptera</taxon>
        <taxon>Brachycera</taxon>
        <taxon>Muscomorpha</taxon>
        <taxon>Muscoidea</taxon>
        <taxon>Muscidae</taxon>
        <taxon>Musca</taxon>
    </lineage>
</organism>
<feature type="compositionally biased region" description="Basic residues" evidence="1">
    <location>
        <begin position="838"/>
        <end position="853"/>
    </location>
</feature>
<evidence type="ECO:0008006" key="3">
    <source>
        <dbReference type="Google" id="ProtNLM"/>
    </source>
</evidence>
<evidence type="ECO:0000313" key="2">
    <source>
        <dbReference type="EnsemblMetazoa" id="MDOA016294-PA"/>
    </source>
</evidence>
<proteinExistence type="predicted"/>
<feature type="region of interest" description="Disordered" evidence="1">
    <location>
        <begin position="979"/>
        <end position="1000"/>
    </location>
</feature>
<accession>A0A1I8NJS2</accession>
<protein>
    <recommendedName>
        <fullName evidence="3">Rad21/Rec8-like protein N-terminal domain-containing protein</fullName>
    </recommendedName>
</protein>
<feature type="compositionally biased region" description="Polar residues" evidence="1">
    <location>
        <begin position="748"/>
        <end position="760"/>
    </location>
</feature>
<feature type="compositionally biased region" description="Polar residues" evidence="1">
    <location>
        <begin position="228"/>
        <end position="240"/>
    </location>
</feature>
<feature type="compositionally biased region" description="Low complexity" evidence="1">
    <location>
        <begin position="260"/>
        <end position="271"/>
    </location>
</feature>
<feature type="compositionally biased region" description="Low complexity" evidence="1">
    <location>
        <begin position="737"/>
        <end position="747"/>
    </location>
</feature>
<feature type="compositionally biased region" description="Low complexity" evidence="1">
    <location>
        <begin position="279"/>
        <end position="290"/>
    </location>
</feature>
<feature type="compositionally biased region" description="Polar residues" evidence="1">
    <location>
        <begin position="827"/>
        <end position="836"/>
    </location>
</feature>
<feature type="region of interest" description="Disordered" evidence="1">
    <location>
        <begin position="901"/>
        <end position="941"/>
    </location>
</feature>
<dbReference type="VEuPathDB" id="VectorBase:MDOA016294"/>
<feature type="region of interest" description="Disordered" evidence="1">
    <location>
        <begin position="825"/>
        <end position="880"/>
    </location>
</feature>